<dbReference type="InterPro" id="IPR036135">
    <property type="entry name" value="MoeA_linker/N_sf"/>
</dbReference>
<dbReference type="PANTHER" id="PTHR10192:SF5">
    <property type="entry name" value="GEPHYRIN"/>
    <property type="match status" value="1"/>
</dbReference>
<dbReference type="EC" id="2.10.1.1" evidence="2"/>
<dbReference type="PANTHER" id="PTHR10192">
    <property type="entry name" value="MOLYBDOPTERIN BIOSYNTHESIS PROTEIN"/>
    <property type="match status" value="1"/>
</dbReference>
<organism evidence="6 7">
    <name type="scientific">Propionimicrobium lymphophilum ACS-093-V-SCH5</name>
    <dbReference type="NCBI Taxonomy" id="883161"/>
    <lineage>
        <taxon>Bacteria</taxon>
        <taxon>Bacillati</taxon>
        <taxon>Actinomycetota</taxon>
        <taxon>Actinomycetes</taxon>
        <taxon>Propionibacteriales</taxon>
        <taxon>Propionibacteriaceae</taxon>
        <taxon>Propionimicrobium</taxon>
    </lineage>
</organism>
<feature type="domain" description="MoeA C-terminal" evidence="5">
    <location>
        <begin position="337"/>
        <end position="399"/>
    </location>
</feature>
<feature type="domain" description="MoeA N-terminal and linker" evidence="4">
    <location>
        <begin position="39"/>
        <end position="175"/>
    </location>
</feature>
<dbReference type="Pfam" id="PF03454">
    <property type="entry name" value="MoeA_C"/>
    <property type="match status" value="1"/>
</dbReference>
<dbReference type="Gene3D" id="2.170.190.11">
    <property type="entry name" value="Molybdopterin biosynthesis moea protein, domain 3"/>
    <property type="match status" value="1"/>
</dbReference>
<dbReference type="STRING" id="883161.HMPREF9306_00634"/>
<keyword evidence="1 2" id="KW-0501">Molybdenum cofactor biosynthesis</keyword>
<dbReference type="GO" id="GO:0006777">
    <property type="term" value="P:Mo-molybdopterin cofactor biosynthetic process"/>
    <property type="evidence" value="ECO:0007669"/>
    <property type="project" value="UniProtKB-UniRule"/>
</dbReference>
<dbReference type="GO" id="GO:0005829">
    <property type="term" value="C:cytosol"/>
    <property type="evidence" value="ECO:0007669"/>
    <property type="project" value="TreeGrafter"/>
</dbReference>
<evidence type="ECO:0000256" key="3">
    <source>
        <dbReference type="SAM" id="MobiDB-lite"/>
    </source>
</evidence>
<evidence type="ECO:0000256" key="2">
    <source>
        <dbReference type="RuleBase" id="RU365090"/>
    </source>
</evidence>
<comment type="catalytic activity">
    <reaction evidence="2">
        <text>adenylyl-molybdopterin + molybdate = Mo-molybdopterin + AMP + H(+)</text>
        <dbReference type="Rhea" id="RHEA:35047"/>
        <dbReference type="ChEBI" id="CHEBI:15378"/>
        <dbReference type="ChEBI" id="CHEBI:36264"/>
        <dbReference type="ChEBI" id="CHEBI:62727"/>
        <dbReference type="ChEBI" id="CHEBI:71302"/>
        <dbReference type="ChEBI" id="CHEBI:456215"/>
    </reaction>
</comment>
<protein>
    <recommendedName>
        <fullName evidence="2">Molybdopterin molybdenumtransferase</fullName>
        <ecNumber evidence="2">2.10.1.1</ecNumber>
    </recommendedName>
</protein>
<keyword evidence="2" id="KW-0808">Transferase</keyword>
<comment type="function">
    <text evidence="2">Catalyzes the insertion of molybdate into adenylated molybdopterin with the concomitant release of AMP.</text>
</comment>
<dbReference type="SUPFAM" id="SSF53218">
    <property type="entry name" value="Molybdenum cofactor biosynthesis proteins"/>
    <property type="match status" value="1"/>
</dbReference>
<dbReference type="OrthoDB" id="9804758at2"/>
<dbReference type="InterPro" id="IPR038987">
    <property type="entry name" value="MoeA-like"/>
</dbReference>
<dbReference type="Pfam" id="PF03453">
    <property type="entry name" value="MoeA_N"/>
    <property type="match status" value="1"/>
</dbReference>
<dbReference type="PATRIC" id="fig|883161.3.peg.636"/>
<keyword evidence="2" id="KW-0460">Magnesium</keyword>
<dbReference type="AlphaFoldDB" id="S2WZG1"/>
<evidence type="ECO:0000259" key="4">
    <source>
        <dbReference type="Pfam" id="PF03453"/>
    </source>
</evidence>
<sequence length="406" mass="43176">MAFFRRSKKTEQNTSSEETQELRPSLPQPPEADEFGRRSLDDQRQYLLSLIEPLPAFGMYLLDAWGMPICEDIHASADLPPTDVADSNGYAISSSFALPGSRVRGVPVTVGQEMPSGTDAVVTHADTNCIVDVTKQVNAGLNVRVSGSGVRKGELLIKNGTVLNARLSGLLAGAGFDRVLARPRPRVVVLDVVDSAATSVSERAVSEVNSHLIAAALKADGAQVWRVDIPAGTDEQLRDMVSDQLIRADLIVSAAGLATSQMVQVVDSMGLVDVADIAVSPGGKVAFGLIGEDAIPMFLLPSNPTDAYVTYLTLVRAVVAKLMGLETFVPASEEYPSAERLESPAGMTQFLTARIIDGKAVALASAENGLLLDIANCDGLICLPDHVTSVNEGDPVRFIRLAEERI</sequence>
<dbReference type="EMBL" id="AGZR01000005">
    <property type="protein sequence ID" value="EPD33104.1"/>
    <property type="molecule type" value="Genomic_DNA"/>
</dbReference>
<comment type="cofactor">
    <cofactor evidence="2">
        <name>Mg(2+)</name>
        <dbReference type="ChEBI" id="CHEBI:18420"/>
    </cofactor>
</comment>
<accession>S2WZG1</accession>
<dbReference type="Gene3D" id="3.90.105.10">
    <property type="entry name" value="Molybdopterin biosynthesis moea protein, domain 2"/>
    <property type="match status" value="1"/>
</dbReference>
<comment type="caution">
    <text evidence="6">The sequence shown here is derived from an EMBL/GenBank/DDBJ whole genome shotgun (WGS) entry which is preliminary data.</text>
</comment>
<dbReference type="Gene3D" id="3.40.980.10">
    <property type="entry name" value="MoaB/Mog-like domain"/>
    <property type="match status" value="1"/>
</dbReference>
<dbReference type="InterPro" id="IPR005111">
    <property type="entry name" value="MoeA_C_domain_IV"/>
</dbReference>
<comment type="similarity">
    <text evidence="2">Belongs to the MoeA family.</text>
</comment>
<dbReference type="Proteomes" id="UP000014417">
    <property type="component" value="Unassembled WGS sequence"/>
</dbReference>
<dbReference type="Gene3D" id="2.40.340.10">
    <property type="entry name" value="MoeA, C-terminal, domain IV"/>
    <property type="match status" value="1"/>
</dbReference>
<dbReference type="SUPFAM" id="SSF63882">
    <property type="entry name" value="MoeA N-terminal region -like"/>
    <property type="match status" value="1"/>
</dbReference>
<dbReference type="InterPro" id="IPR005110">
    <property type="entry name" value="MoeA_linker/N"/>
</dbReference>
<comment type="pathway">
    <text evidence="2">Cofactor biosynthesis; molybdopterin biosynthesis.</text>
</comment>
<proteinExistence type="inferred from homology"/>
<evidence type="ECO:0000256" key="1">
    <source>
        <dbReference type="ARBA" id="ARBA00023150"/>
    </source>
</evidence>
<evidence type="ECO:0000313" key="7">
    <source>
        <dbReference type="Proteomes" id="UP000014417"/>
    </source>
</evidence>
<keyword evidence="2" id="KW-0479">Metal-binding</keyword>
<keyword evidence="7" id="KW-1185">Reference proteome</keyword>
<evidence type="ECO:0000313" key="6">
    <source>
        <dbReference type="EMBL" id="EPD33104.1"/>
    </source>
</evidence>
<dbReference type="HOGENOM" id="CLU_010186_7_2_11"/>
<evidence type="ECO:0000259" key="5">
    <source>
        <dbReference type="Pfam" id="PF03454"/>
    </source>
</evidence>
<keyword evidence="2" id="KW-0500">Molybdenum</keyword>
<feature type="region of interest" description="Disordered" evidence="3">
    <location>
        <begin position="1"/>
        <end position="38"/>
    </location>
</feature>
<name>S2WZG1_9ACTN</name>
<dbReference type="InterPro" id="IPR036425">
    <property type="entry name" value="MoaB/Mog-like_dom_sf"/>
</dbReference>
<dbReference type="UniPathway" id="UPA00344"/>
<dbReference type="GO" id="GO:0061599">
    <property type="term" value="F:molybdopterin molybdotransferase activity"/>
    <property type="evidence" value="ECO:0007669"/>
    <property type="project" value="UniProtKB-UniRule"/>
</dbReference>
<dbReference type="InterPro" id="IPR036688">
    <property type="entry name" value="MoeA_C_domain_IV_sf"/>
</dbReference>
<gene>
    <name evidence="6" type="ORF">HMPREF9306_00634</name>
</gene>
<dbReference type="GO" id="GO:0046872">
    <property type="term" value="F:metal ion binding"/>
    <property type="evidence" value="ECO:0007669"/>
    <property type="project" value="UniProtKB-UniRule"/>
</dbReference>
<dbReference type="SUPFAM" id="SSF63867">
    <property type="entry name" value="MoeA C-terminal domain-like"/>
    <property type="match status" value="1"/>
</dbReference>
<reference evidence="6 7" key="1">
    <citation type="submission" date="2013-04" db="EMBL/GenBank/DDBJ databases">
        <title>The Genome Sequence of Propionimicrobium lymphophilum ACS-093-V-SCH5.</title>
        <authorList>
            <consortium name="The Broad Institute Genomics Platform"/>
            <person name="Earl A."/>
            <person name="Ward D."/>
            <person name="Feldgarden M."/>
            <person name="Gevers D."/>
            <person name="Saerens B."/>
            <person name="Vaneechoutte M."/>
            <person name="Walker B."/>
            <person name="Young S."/>
            <person name="Zeng Q."/>
            <person name="Gargeya S."/>
            <person name="Fitzgerald M."/>
            <person name="Haas B."/>
            <person name="Abouelleil A."/>
            <person name="Allen A.W."/>
            <person name="Alvarado L."/>
            <person name="Arachchi H.M."/>
            <person name="Berlin A.M."/>
            <person name="Chapman S.B."/>
            <person name="Gainer-Dewar J."/>
            <person name="Goldberg J."/>
            <person name="Griggs A."/>
            <person name="Gujja S."/>
            <person name="Hansen M."/>
            <person name="Howarth C."/>
            <person name="Imamovic A."/>
            <person name="Ireland A."/>
            <person name="Larimer J."/>
            <person name="McCowan C."/>
            <person name="Murphy C."/>
            <person name="Pearson M."/>
            <person name="Poon T.W."/>
            <person name="Priest M."/>
            <person name="Roberts A."/>
            <person name="Saif S."/>
            <person name="Shea T."/>
            <person name="Sisk P."/>
            <person name="Sykes S."/>
            <person name="Wortman J."/>
            <person name="Nusbaum C."/>
            <person name="Birren B."/>
        </authorList>
    </citation>
    <scope>NUCLEOTIDE SEQUENCE [LARGE SCALE GENOMIC DNA]</scope>
    <source>
        <strain evidence="6 7">ACS-093-V-SCH5</strain>
    </source>
</reference>
<dbReference type="RefSeq" id="WP_016455479.1">
    <property type="nucleotide sequence ID" value="NZ_KE150269.1"/>
</dbReference>